<evidence type="ECO:0000313" key="2">
    <source>
        <dbReference type="EMBL" id="MFF5294276.1"/>
    </source>
</evidence>
<evidence type="ECO:0000256" key="1">
    <source>
        <dbReference type="SAM" id="Phobius"/>
    </source>
</evidence>
<dbReference type="RefSeq" id="WP_020514914.1">
    <property type="nucleotide sequence ID" value="NZ_JBIAZU010000006.1"/>
</dbReference>
<name>A0ABW6WN45_9ACTN</name>
<dbReference type="EMBL" id="JBIAZU010000006">
    <property type="protein sequence ID" value="MFF5294276.1"/>
    <property type="molecule type" value="Genomic_DNA"/>
</dbReference>
<keyword evidence="1" id="KW-0812">Transmembrane</keyword>
<protein>
    <submittedName>
        <fullName evidence="2">Uncharacterized protein</fullName>
    </submittedName>
</protein>
<organism evidence="2 3">
    <name type="scientific">Paractinoplanes globisporus</name>
    <dbReference type="NCBI Taxonomy" id="113565"/>
    <lineage>
        <taxon>Bacteria</taxon>
        <taxon>Bacillati</taxon>
        <taxon>Actinomycetota</taxon>
        <taxon>Actinomycetes</taxon>
        <taxon>Micromonosporales</taxon>
        <taxon>Micromonosporaceae</taxon>
        <taxon>Paractinoplanes</taxon>
    </lineage>
</organism>
<gene>
    <name evidence="2" type="ORF">ACFY35_32975</name>
</gene>
<feature type="transmembrane region" description="Helical" evidence="1">
    <location>
        <begin position="278"/>
        <end position="297"/>
    </location>
</feature>
<keyword evidence="3" id="KW-1185">Reference proteome</keyword>
<feature type="transmembrane region" description="Helical" evidence="1">
    <location>
        <begin position="123"/>
        <end position="143"/>
    </location>
</feature>
<feature type="transmembrane region" description="Helical" evidence="1">
    <location>
        <begin position="53"/>
        <end position="70"/>
    </location>
</feature>
<reference evidence="2 3" key="1">
    <citation type="submission" date="2024-10" db="EMBL/GenBank/DDBJ databases">
        <title>The Natural Products Discovery Center: Release of the First 8490 Sequenced Strains for Exploring Actinobacteria Biosynthetic Diversity.</title>
        <authorList>
            <person name="Kalkreuter E."/>
            <person name="Kautsar S.A."/>
            <person name="Yang D."/>
            <person name="Bader C.D."/>
            <person name="Teijaro C.N."/>
            <person name="Fluegel L."/>
            <person name="Davis C.M."/>
            <person name="Simpson J.R."/>
            <person name="Lauterbach L."/>
            <person name="Steele A.D."/>
            <person name="Gui C."/>
            <person name="Meng S."/>
            <person name="Li G."/>
            <person name="Viehrig K."/>
            <person name="Ye F."/>
            <person name="Su P."/>
            <person name="Kiefer A.F."/>
            <person name="Nichols A."/>
            <person name="Cepeda A.J."/>
            <person name="Yan W."/>
            <person name="Fan B."/>
            <person name="Jiang Y."/>
            <person name="Adhikari A."/>
            <person name="Zheng C.-J."/>
            <person name="Schuster L."/>
            <person name="Cowan T.M."/>
            <person name="Smanski M.J."/>
            <person name="Chevrette M.G."/>
            <person name="De Carvalho L.P.S."/>
            <person name="Shen B."/>
        </authorList>
    </citation>
    <scope>NUCLEOTIDE SEQUENCE [LARGE SCALE GENOMIC DNA]</scope>
    <source>
        <strain evidence="2 3">NPDC000087</strain>
    </source>
</reference>
<evidence type="ECO:0000313" key="3">
    <source>
        <dbReference type="Proteomes" id="UP001602245"/>
    </source>
</evidence>
<feature type="transmembrane region" description="Helical" evidence="1">
    <location>
        <begin position="18"/>
        <end position="38"/>
    </location>
</feature>
<feature type="transmembrane region" description="Helical" evidence="1">
    <location>
        <begin position="155"/>
        <end position="175"/>
    </location>
</feature>
<feature type="transmembrane region" description="Helical" evidence="1">
    <location>
        <begin position="214"/>
        <end position="234"/>
    </location>
</feature>
<keyword evidence="1" id="KW-0472">Membrane</keyword>
<feature type="transmembrane region" description="Helical" evidence="1">
    <location>
        <begin position="246"/>
        <end position="266"/>
    </location>
</feature>
<accession>A0ABW6WN45</accession>
<dbReference type="Proteomes" id="UP001602245">
    <property type="component" value="Unassembled WGS sequence"/>
</dbReference>
<proteinExistence type="predicted"/>
<sequence>MTTAIAVARNTPRWHRPLLVLTGVMAVLAIVTGIRIFADPRVLTGLPIWTKPFKFAVSLGLYGLTLAWMLSVLPRRSRPAEWAAVVIVAVSVIEEAIIVVQAVRGTTSHYNETSSFNAALWKAMGVSIMCLFIGHLVIGVAALRQRIPDRGNAYGIRFGLGLSLLGMLAAVPMVIPRGEPEIDGVAGAHSVGLPDGGPGLPFVGWSTTGGDLRIGHFVGLHALQALPLLAFLLYRRGLDERTRARLILVFGCAYGVLNVLVTWQALRAQPLLKPDVVTLASWAALAVATAAAATLVLRKRAA</sequence>
<keyword evidence="1" id="KW-1133">Transmembrane helix</keyword>
<feature type="transmembrane region" description="Helical" evidence="1">
    <location>
        <begin position="82"/>
        <end position="103"/>
    </location>
</feature>
<comment type="caution">
    <text evidence="2">The sequence shown here is derived from an EMBL/GenBank/DDBJ whole genome shotgun (WGS) entry which is preliminary data.</text>
</comment>